<dbReference type="Proteomes" id="UP000230750">
    <property type="component" value="Unassembled WGS sequence"/>
</dbReference>
<evidence type="ECO:0000313" key="3">
    <source>
        <dbReference type="Proteomes" id="UP000230750"/>
    </source>
</evidence>
<keyword evidence="3" id="KW-1185">Reference proteome</keyword>
<sequence length="300" mass="33848">MSMVWLEITRKRKGASLVRRPDANPGLGPDADRDPGQRMLVGPGREGQLTNEEKVSVTEEEVAPPGGSRDPDPDIAGRDQRVRNTARGPERREGDRRPLQRVTEPADAPEADPEKRRKKVLQSPDEGQDLPRNTDLGPSHDQAHQSGPDSAGRGRPVPPSVGTSLRHAPGQTCYTCYSLSQSYSKHRKDKKRDRSKDRDRKEKEGRNSSSSSSSRKRKEKEQTEKEPVEAVEVKKEEKTDKADSKIKRDYDEEEKGFDSQEAAPVVKEEKEEEEEEEPEEEEEEEEVDIVKTEDMDVDSD</sequence>
<feature type="compositionally biased region" description="Basic and acidic residues" evidence="1">
    <location>
        <begin position="219"/>
        <end position="250"/>
    </location>
</feature>
<feature type="compositionally biased region" description="Basic and acidic residues" evidence="1">
    <location>
        <begin position="192"/>
        <end position="206"/>
    </location>
</feature>
<feature type="compositionally biased region" description="Polar residues" evidence="1">
    <location>
        <begin position="172"/>
        <end position="183"/>
    </location>
</feature>
<dbReference type="EMBL" id="MRZV01000431">
    <property type="protein sequence ID" value="PIK50151.1"/>
    <property type="molecule type" value="Genomic_DNA"/>
</dbReference>
<accession>A0A2G8KQ69</accession>
<comment type="caution">
    <text evidence="2">The sequence shown here is derived from an EMBL/GenBank/DDBJ whole genome shotgun (WGS) entry which is preliminary data.</text>
</comment>
<evidence type="ECO:0000313" key="2">
    <source>
        <dbReference type="EMBL" id="PIK50151.1"/>
    </source>
</evidence>
<reference evidence="2 3" key="1">
    <citation type="journal article" date="2017" name="PLoS Biol.">
        <title>The sea cucumber genome provides insights into morphological evolution and visceral regeneration.</title>
        <authorList>
            <person name="Zhang X."/>
            <person name="Sun L."/>
            <person name="Yuan J."/>
            <person name="Sun Y."/>
            <person name="Gao Y."/>
            <person name="Zhang L."/>
            <person name="Li S."/>
            <person name="Dai H."/>
            <person name="Hamel J.F."/>
            <person name="Liu C."/>
            <person name="Yu Y."/>
            <person name="Liu S."/>
            <person name="Lin W."/>
            <person name="Guo K."/>
            <person name="Jin S."/>
            <person name="Xu P."/>
            <person name="Storey K.B."/>
            <person name="Huan P."/>
            <person name="Zhang T."/>
            <person name="Zhou Y."/>
            <person name="Zhang J."/>
            <person name="Lin C."/>
            <person name="Li X."/>
            <person name="Xing L."/>
            <person name="Huo D."/>
            <person name="Sun M."/>
            <person name="Wang L."/>
            <person name="Mercier A."/>
            <person name="Li F."/>
            <person name="Yang H."/>
            <person name="Xiang J."/>
        </authorList>
    </citation>
    <scope>NUCLEOTIDE SEQUENCE [LARGE SCALE GENOMIC DNA]</scope>
    <source>
        <strain evidence="2">Shaxun</strain>
        <tissue evidence="2">Muscle</tissue>
    </source>
</reference>
<organism evidence="2 3">
    <name type="scientific">Stichopus japonicus</name>
    <name type="common">Sea cucumber</name>
    <dbReference type="NCBI Taxonomy" id="307972"/>
    <lineage>
        <taxon>Eukaryota</taxon>
        <taxon>Metazoa</taxon>
        <taxon>Echinodermata</taxon>
        <taxon>Eleutherozoa</taxon>
        <taxon>Echinozoa</taxon>
        <taxon>Holothuroidea</taxon>
        <taxon>Aspidochirotacea</taxon>
        <taxon>Aspidochirotida</taxon>
        <taxon>Stichopodidae</taxon>
        <taxon>Apostichopus</taxon>
    </lineage>
</organism>
<gene>
    <name evidence="2" type="ORF">BSL78_12949</name>
</gene>
<dbReference type="AlphaFoldDB" id="A0A2G8KQ69"/>
<proteinExistence type="predicted"/>
<feature type="region of interest" description="Disordered" evidence="1">
    <location>
        <begin position="13"/>
        <end position="300"/>
    </location>
</feature>
<protein>
    <submittedName>
        <fullName evidence="2">Uncharacterized protein</fullName>
    </submittedName>
</protein>
<feature type="compositionally biased region" description="Acidic residues" evidence="1">
    <location>
        <begin position="270"/>
        <end position="287"/>
    </location>
</feature>
<evidence type="ECO:0000256" key="1">
    <source>
        <dbReference type="SAM" id="MobiDB-lite"/>
    </source>
</evidence>
<name>A0A2G8KQ69_STIJA</name>
<feature type="compositionally biased region" description="Basic and acidic residues" evidence="1">
    <location>
        <begin position="69"/>
        <end position="98"/>
    </location>
</feature>